<dbReference type="GO" id="GO:0005634">
    <property type="term" value="C:nucleus"/>
    <property type="evidence" value="ECO:0007669"/>
    <property type="project" value="TreeGrafter"/>
</dbReference>
<name>A0AA47MD17_MERPO</name>
<dbReference type="SMART" id="SM00595">
    <property type="entry name" value="MADF"/>
    <property type="match status" value="1"/>
</dbReference>
<dbReference type="PROSITE" id="PS51029">
    <property type="entry name" value="MADF"/>
    <property type="match status" value="1"/>
</dbReference>
<protein>
    <recommendedName>
        <fullName evidence="2">MADF domain-containing protein</fullName>
    </recommendedName>
</protein>
<accession>A0AA47MD17</accession>
<dbReference type="PANTHER" id="PTHR12243">
    <property type="entry name" value="MADF DOMAIN TRANSCRIPTION FACTOR"/>
    <property type="match status" value="1"/>
</dbReference>
<evidence type="ECO:0000313" key="3">
    <source>
        <dbReference type="EMBL" id="KAK0137982.1"/>
    </source>
</evidence>
<feature type="domain" description="MADF" evidence="2">
    <location>
        <begin position="8"/>
        <end position="98"/>
    </location>
</feature>
<sequence length="225" mass="25771">MAELFEDRLCELVRNYCHIFDVSSPGHRDKHLIQNSWEEIGKELNVPWTVAREKWRQVRDRFVRAHNKSASKRSGDAADGSQDHPILRRLGWLKPFINHRATATNYPKNDMPSEDDREASVHTVYHPPSPASSSGTQSSDVTSPSSAPSPTGTAHEKKKRKRSEELTTVDAALLQRLEDIRSETQENKNMFTTFTTYLNSFLLQLPEHDAKRLVKEIQQLMLCYG</sequence>
<evidence type="ECO:0000313" key="4">
    <source>
        <dbReference type="Proteomes" id="UP001174136"/>
    </source>
</evidence>
<keyword evidence="4" id="KW-1185">Reference proteome</keyword>
<dbReference type="Pfam" id="PF10545">
    <property type="entry name" value="MADF_DNA_bdg"/>
    <property type="match status" value="1"/>
</dbReference>
<reference evidence="3" key="1">
    <citation type="journal article" date="2023" name="Front. Mar. Sci.">
        <title>A new Merluccius polli reference genome to investigate the effects of global change in West African waters.</title>
        <authorList>
            <person name="Mateo J.L."/>
            <person name="Blanco-Fernandez C."/>
            <person name="Garcia-Vazquez E."/>
            <person name="Machado-Schiaffino G."/>
        </authorList>
    </citation>
    <scope>NUCLEOTIDE SEQUENCE</scope>
    <source>
        <strain evidence="3">C29</strain>
        <tissue evidence="3">Fin</tissue>
    </source>
</reference>
<dbReference type="AlphaFoldDB" id="A0AA47MD17"/>
<evidence type="ECO:0000259" key="2">
    <source>
        <dbReference type="PROSITE" id="PS51029"/>
    </source>
</evidence>
<dbReference type="EMBL" id="JAOPHQ010004839">
    <property type="protein sequence ID" value="KAK0137982.1"/>
    <property type="molecule type" value="Genomic_DNA"/>
</dbReference>
<dbReference type="PANTHER" id="PTHR12243:SF67">
    <property type="entry name" value="COREPRESSOR OF PANGOLIN, ISOFORM A-RELATED"/>
    <property type="match status" value="1"/>
</dbReference>
<comment type="caution">
    <text evidence="3">The sequence shown here is derived from an EMBL/GenBank/DDBJ whole genome shotgun (WGS) entry which is preliminary data.</text>
</comment>
<dbReference type="Proteomes" id="UP001174136">
    <property type="component" value="Unassembled WGS sequence"/>
</dbReference>
<proteinExistence type="predicted"/>
<organism evidence="3 4">
    <name type="scientific">Merluccius polli</name>
    <name type="common">Benguela hake</name>
    <name type="synonym">Merluccius cadenati</name>
    <dbReference type="NCBI Taxonomy" id="89951"/>
    <lineage>
        <taxon>Eukaryota</taxon>
        <taxon>Metazoa</taxon>
        <taxon>Chordata</taxon>
        <taxon>Craniata</taxon>
        <taxon>Vertebrata</taxon>
        <taxon>Euteleostomi</taxon>
        <taxon>Actinopterygii</taxon>
        <taxon>Neopterygii</taxon>
        <taxon>Teleostei</taxon>
        <taxon>Neoteleostei</taxon>
        <taxon>Acanthomorphata</taxon>
        <taxon>Zeiogadaria</taxon>
        <taxon>Gadariae</taxon>
        <taxon>Gadiformes</taxon>
        <taxon>Gadoidei</taxon>
        <taxon>Merlucciidae</taxon>
        <taxon>Merluccius</taxon>
    </lineage>
</organism>
<dbReference type="InterPro" id="IPR039353">
    <property type="entry name" value="TF_Adf1"/>
</dbReference>
<evidence type="ECO:0000256" key="1">
    <source>
        <dbReference type="SAM" id="MobiDB-lite"/>
    </source>
</evidence>
<dbReference type="InterPro" id="IPR006578">
    <property type="entry name" value="MADF-dom"/>
</dbReference>
<feature type="region of interest" description="Disordered" evidence="1">
    <location>
        <begin position="103"/>
        <end position="167"/>
    </location>
</feature>
<feature type="compositionally biased region" description="Low complexity" evidence="1">
    <location>
        <begin position="131"/>
        <end position="153"/>
    </location>
</feature>
<gene>
    <name evidence="3" type="ORF">N1851_025790</name>
</gene>
<dbReference type="GO" id="GO:0006357">
    <property type="term" value="P:regulation of transcription by RNA polymerase II"/>
    <property type="evidence" value="ECO:0007669"/>
    <property type="project" value="TreeGrafter"/>
</dbReference>
<dbReference type="GO" id="GO:0005667">
    <property type="term" value="C:transcription regulator complex"/>
    <property type="evidence" value="ECO:0007669"/>
    <property type="project" value="TreeGrafter"/>
</dbReference>